<feature type="transmembrane region" description="Helical" evidence="1">
    <location>
        <begin position="12"/>
        <end position="31"/>
    </location>
</feature>
<dbReference type="EMBL" id="CABIKO010000176">
    <property type="protein sequence ID" value="VVA29875.1"/>
    <property type="molecule type" value="Genomic_DNA"/>
</dbReference>
<reference evidence="3" key="1">
    <citation type="submission" date="2019-07" db="EMBL/GenBank/DDBJ databases">
        <authorList>
            <person name="Alioto T."/>
            <person name="Alioto T."/>
            <person name="Gomez Garrido J."/>
        </authorList>
    </citation>
    <scope>NUCLEOTIDE SEQUENCE [LARGE SCALE GENOMIC DNA]</scope>
</reference>
<dbReference type="AlphaFoldDB" id="A0A5E4GKR9"/>
<organism evidence="3 4">
    <name type="scientific">Prunus dulcis</name>
    <name type="common">Almond</name>
    <name type="synonym">Amygdalus dulcis</name>
    <dbReference type="NCBI Taxonomy" id="3755"/>
    <lineage>
        <taxon>Eukaryota</taxon>
        <taxon>Viridiplantae</taxon>
        <taxon>Streptophyta</taxon>
        <taxon>Embryophyta</taxon>
        <taxon>Tracheophyta</taxon>
        <taxon>Spermatophyta</taxon>
        <taxon>Magnoliopsida</taxon>
        <taxon>eudicotyledons</taxon>
        <taxon>Gunneridae</taxon>
        <taxon>Pentapetalae</taxon>
        <taxon>rosids</taxon>
        <taxon>fabids</taxon>
        <taxon>Rosales</taxon>
        <taxon>Rosaceae</taxon>
        <taxon>Amygdaloideae</taxon>
        <taxon>Amygdaleae</taxon>
        <taxon>Prunus</taxon>
    </lineage>
</organism>
<keyword evidence="1" id="KW-1133">Transmembrane helix</keyword>
<gene>
    <name evidence="3" type="ORF">ALMOND_2B009517</name>
    <name evidence="2" type="ORF">ALMOND_2B014029</name>
</gene>
<name>A0A5E4GKR9_PRUDU</name>
<dbReference type="InParanoid" id="A0A5E4GKR9"/>
<dbReference type="Proteomes" id="UP000327085">
    <property type="component" value="Chromosome 4"/>
</dbReference>
<dbReference type="Gramene" id="VVA29875">
    <property type="protein sequence ID" value="VVA29875"/>
    <property type="gene ID" value="Prudul26B014029"/>
</dbReference>
<accession>A0A5E4GKR9</accession>
<proteinExistence type="predicted"/>
<evidence type="ECO:0000313" key="2">
    <source>
        <dbReference type="EMBL" id="VVA29875.1"/>
    </source>
</evidence>
<evidence type="ECO:0000256" key="1">
    <source>
        <dbReference type="SAM" id="Phobius"/>
    </source>
</evidence>
<reference evidence="4" key="2">
    <citation type="journal article" date="2020" name="Plant J.">
        <title>Transposons played a major role in the diversification between the closely related almond and peach genomes: results from the almond genome sequence.</title>
        <authorList>
            <person name="Alioto T."/>
            <person name="Alexiou K.G."/>
            <person name="Bardil A."/>
            <person name="Barteri F."/>
            <person name="Castanera R."/>
            <person name="Cruz F."/>
            <person name="Dhingra A."/>
            <person name="Duval H."/>
            <person name="Fernandez I Marti A."/>
            <person name="Frias L."/>
            <person name="Galan B."/>
            <person name="Garcia J.L."/>
            <person name="Howad W."/>
            <person name="Gomez-Garrido J."/>
            <person name="Gut M."/>
            <person name="Julca I."/>
            <person name="Morata J."/>
            <person name="Puigdomenech P."/>
            <person name="Ribeca P."/>
            <person name="Rubio Cabetas M.J."/>
            <person name="Vlasova A."/>
            <person name="Wirthensohn M."/>
            <person name="Garcia-Mas J."/>
            <person name="Gabaldon T."/>
            <person name="Casacuberta J.M."/>
            <person name="Arus P."/>
        </authorList>
    </citation>
    <scope>NUCLEOTIDE SEQUENCE [LARGE SCALE GENOMIC DNA]</scope>
    <source>
        <strain evidence="4">cv. Texas</strain>
    </source>
</reference>
<dbReference type="Gramene" id="VVA40148">
    <property type="protein sequence ID" value="VVA40148"/>
    <property type="gene ID" value="Prudul26B009517"/>
</dbReference>
<dbReference type="EMBL" id="CABIKO010000923">
    <property type="protein sequence ID" value="VVA40148.1"/>
    <property type="molecule type" value="Genomic_DNA"/>
</dbReference>
<sequence>MKKSKIDGLTKNFSIFSTLMAVVLVVGFGHVDQHRGIAGSCDVVHSGAKGAAAVTATAKE</sequence>
<keyword evidence="1" id="KW-0472">Membrane</keyword>
<evidence type="ECO:0000313" key="3">
    <source>
        <dbReference type="EMBL" id="VVA40148.1"/>
    </source>
</evidence>
<keyword evidence="1" id="KW-0812">Transmembrane</keyword>
<protein>
    <submittedName>
        <fullName evidence="3">Uncharacterized protein</fullName>
    </submittedName>
</protein>
<evidence type="ECO:0000313" key="4">
    <source>
        <dbReference type="Proteomes" id="UP000327085"/>
    </source>
</evidence>